<gene>
    <name evidence="2" type="ORF">DCS_07944</name>
</gene>
<evidence type="ECO:0000313" key="2">
    <source>
        <dbReference type="EMBL" id="KYK55979.1"/>
    </source>
</evidence>
<feature type="region of interest" description="Disordered" evidence="1">
    <location>
        <begin position="14"/>
        <end position="34"/>
    </location>
</feature>
<dbReference type="RefSeq" id="XP_040655331.1">
    <property type="nucleotide sequence ID" value="XM_040805227.1"/>
</dbReference>
<organism evidence="2 3">
    <name type="scientific">Drechmeria coniospora</name>
    <name type="common">Nematophagous fungus</name>
    <name type="synonym">Meria coniospora</name>
    <dbReference type="NCBI Taxonomy" id="98403"/>
    <lineage>
        <taxon>Eukaryota</taxon>
        <taxon>Fungi</taxon>
        <taxon>Dikarya</taxon>
        <taxon>Ascomycota</taxon>
        <taxon>Pezizomycotina</taxon>
        <taxon>Sordariomycetes</taxon>
        <taxon>Hypocreomycetidae</taxon>
        <taxon>Hypocreales</taxon>
        <taxon>Ophiocordycipitaceae</taxon>
        <taxon>Drechmeria</taxon>
    </lineage>
</organism>
<proteinExistence type="predicted"/>
<accession>A0A151GFV9</accession>
<keyword evidence="3" id="KW-1185">Reference proteome</keyword>
<dbReference type="GeneID" id="63720587"/>
<dbReference type="AlphaFoldDB" id="A0A151GFV9"/>
<dbReference type="Proteomes" id="UP000076580">
    <property type="component" value="Chromosome 03"/>
</dbReference>
<evidence type="ECO:0000313" key="3">
    <source>
        <dbReference type="Proteomes" id="UP000076580"/>
    </source>
</evidence>
<sequence length="156" mass="17124">MGSSSIFVVEIRERSCDRSQGPDQNSPGRGRIEQRVVLGAQRSREENTSSVGKVQAASELLGKLVKNMQQLAFDSGLRQSAMSCGGRLCWKRKGRKAVFQFACKPDRPATGINEQQTAGSALLRDTILLGQRDVSGVRSGLIMLRGRRCEPRSQCK</sequence>
<protein>
    <submittedName>
        <fullName evidence="2">Uncharacterized protein</fullName>
    </submittedName>
</protein>
<dbReference type="InParanoid" id="A0A151GFV9"/>
<comment type="caution">
    <text evidence="2">The sequence shown here is derived from an EMBL/GenBank/DDBJ whole genome shotgun (WGS) entry which is preliminary data.</text>
</comment>
<reference evidence="2 3" key="1">
    <citation type="journal article" date="2016" name="Sci. Rep.">
        <title>Insights into Adaptations to a Near-Obligate Nematode Endoparasitic Lifestyle from the Finished Genome of Drechmeria coniospora.</title>
        <authorList>
            <person name="Zhang L."/>
            <person name="Zhou Z."/>
            <person name="Guo Q."/>
            <person name="Fokkens L."/>
            <person name="Miskei M."/>
            <person name="Pocsi I."/>
            <person name="Zhang W."/>
            <person name="Chen M."/>
            <person name="Wang L."/>
            <person name="Sun Y."/>
            <person name="Donzelli B.G."/>
            <person name="Gibson D.M."/>
            <person name="Nelson D.R."/>
            <person name="Luo J.G."/>
            <person name="Rep M."/>
            <person name="Liu H."/>
            <person name="Yang S."/>
            <person name="Wang J."/>
            <person name="Krasnoff S.B."/>
            <person name="Xu Y."/>
            <person name="Molnar I."/>
            <person name="Lin M."/>
        </authorList>
    </citation>
    <scope>NUCLEOTIDE SEQUENCE [LARGE SCALE GENOMIC DNA]</scope>
    <source>
        <strain evidence="2 3">ARSEF 6962</strain>
    </source>
</reference>
<name>A0A151GFV9_DRECN</name>
<dbReference type="EMBL" id="LAYC01000003">
    <property type="protein sequence ID" value="KYK55979.1"/>
    <property type="molecule type" value="Genomic_DNA"/>
</dbReference>
<evidence type="ECO:0000256" key="1">
    <source>
        <dbReference type="SAM" id="MobiDB-lite"/>
    </source>
</evidence>